<name>A0A1G6KPL8_9GAMM</name>
<dbReference type="RefSeq" id="WP_092619156.1">
    <property type="nucleotide sequence ID" value="NZ_FMYK01000004.1"/>
</dbReference>
<proteinExistence type="predicted"/>
<keyword evidence="2" id="KW-1185">Reference proteome</keyword>
<accession>A0A1G6KPL8</accession>
<dbReference type="AlphaFoldDB" id="A0A1G6KPL8"/>
<reference evidence="2" key="1">
    <citation type="submission" date="2016-09" db="EMBL/GenBank/DDBJ databases">
        <authorList>
            <person name="Varghese N."/>
            <person name="Submissions S."/>
        </authorList>
    </citation>
    <scope>NUCLEOTIDE SEQUENCE [LARGE SCALE GENOMIC DNA]</scope>
    <source>
        <strain evidence="2">ANC 3699</strain>
    </source>
</reference>
<evidence type="ECO:0008006" key="3">
    <source>
        <dbReference type="Google" id="ProtNLM"/>
    </source>
</evidence>
<dbReference type="Proteomes" id="UP000242317">
    <property type="component" value="Unassembled WGS sequence"/>
</dbReference>
<dbReference type="EMBL" id="FMYK01000004">
    <property type="protein sequence ID" value="SDC33029.1"/>
    <property type="molecule type" value="Genomic_DNA"/>
</dbReference>
<dbReference type="OrthoDB" id="7775479at2"/>
<evidence type="ECO:0000313" key="1">
    <source>
        <dbReference type="EMBL" id="SDC33029.1"/>
    </source>
</evidence>
<protein>
    <recommendedName>
        <fullName evidence="3">KTSC domain-containing protein</fullName>
    </recommendedName>
</protein>
<organism evidence="1 2">
    <name type="scientific">Acinetobacter marinus</name>
    <dbReference type="NCBI Taxonomy" id="281375"/>
    <lineage>
        <taxon>Bacteria</taxon>
        <taxon>Pseudomonadati</taxon>
        <taxon>Pseudomonadota</taxon>
        <taxon>Gammaproteobacteria</taxon>
        <taxon>Moraxellales</taxon>
        <taxon>Moraxellaceae</taxon>
        <taxon>Acinetobacter</taxon>
    </lineage>
</organism>
<sequence>MERYLDVNGDSGVVGYEIGDTYIRVKFSGTTRIYTYSYQSAGMNRVENMKRLARSGDGLNSYIMRYAKKLYE</sequence>
<evidence type="ECO:0000313" key="2">
    <source>
        <dbReference type="Proteomes" id="UP000242317"/>
    </source>
</evidence>
<gene>
    <name evidence="1" type="ORF">SAMN05421749_104141</name>
</gene>